<dbReference type="SUPFAM" id="SSF81296">
    <property type="entry name" value="E set domains"/>
    <property type="match status" value="1"/>
</dbReference>
<organism evidence="3 4">
    <name type="scientific">Stichopus japonicus</name>
    <name type="common">Sea cucumber</name>
    <dbReference type="NCBI Taxonomy" id="307972"/>
    <lineage>
        <taxon>Eukaryota</taxon>
        <taxon>Metazoa</taxon>
        <taxon>Echinodermata</taxon>
        <taxon>Eleutherozoa</taxon>
        <taxon>Echinozoa</taxon>
        <taxon>Holothuroidea</taxon>
        <taxon>Aspidochirotacea</taxon>
        <taxon>Aspidochirotida</taxon>
        <taxon>Stichopodidae</taxon>
        <taxon>Apostichopus</taxon>
    </lineage>
</organism>
<dbReference type="EMBL" id="MRZV01000521">
    <property type="protein sequence ID" value="PIK48462.1"/>
    <property type="molecule type" value="Genomic_DNA"/>
</dbReference>
<sequence>MSPISTDEAMGSRVIHLKESASLSVKGVGGIGFTYTSPRSLGLTNPNVSQYALRNDDIAVGDIIKLFITARDENGRLRTSGGDYFTVVITQESQNASTTAEIIDHSNGTYTAYAYAGWAGKSSITVTLVNPSDAIYYLRYNYTLLSHRAGFVGIFQRNNVTERTNCYIQHEGSWSKKCEYFHPYNLFSTRLLCDAPPTLPCDALTILPRSDNTNALNMPRVPKDKQYLFTDKRRYQKLSKGPQVVDVNGIEGQSSLPVLEKCYNTYKSFSFPDGFWMKGRYLHLTCDNSKWFHLEDTIKCLTNKHLLLLGDSQLRLWIRKIRTLLGIEVVVDKYTHAISTSKPEINFNVTFQFHPFFRHPDEGYSLVSDHRYETQILDEVDRSHCNYIVVFGPWAHYALWTPGAYRERLEFLRDGVLKFMKRCPNAVVILKGPQPTKTTTNFFDYVCKTMMDMQMEVFDGIGIKFMNVWDMIESAYWYSDPHPPDDVINVQFQQLLSYSCT</sequence>
<dbReference type="InterPro" id="IPR014756">
    <property type="entry name" value="Ig_E-set"/>
</dbReference>
<dbReference type="InterPro" id="IPR057106">
    <property type="entry name" value="NXPE4_C"/>
</dbReference>
<name>A0A2G8KKD1_STIJA</name>
<gene>
    <name evidence="3" type="ORF">BSL78_14656</name>
</gene>
<dbReference type="InterPro" id="IPR026845">
    <property type="entry name" value="NXPH/NXPE"/>
</dbReference>
<evidence type="ECO:0000259" key="2">
    <source>
        <dbReference type="Pfam" id="PF24536"/>
    </source>
</evidence>
<evidence type="ECO:0000313" key="4">
    <source>
        <dbReference type="Proteomes" id="UP000230750"/>
    </source>
</evidence>
<dbReference type="Pfam" id="PF06312">
    <property type="entry name" value="Neurexophilin"/>
    <property type="match status" value="1"/>
</dbReference>
<evidence type="ECO:0000313" key="3">
    <source>
        <dbReference type="EMBL" id="PIK48462.1"/>
    </source>
</evidence>
<dbReference type="STRING" id="307972.A0A2G8KKD1"/>
<dbReference type="OrthoDB" id="2112051at2759"/>
<dbReference type="AlphaFoldDB" id="A0A2G8KKD1"/>
<accession>A0A2G8KKD1</accession>
<comment type="similarity">
    <text evidence="1">Belongs to the NXPE family.</text>
</comment>
<dbReference type="Pfam" id="PF24536">
    <property type="entry name" value="NXPE4_C"/>
    <property type="match status" value="1"/>
</dbReference>
<proteinExistence type="inferred from homology"/>
<evidence type="ECO:0000256" key="1">
    <source>
        <dbReference type="ARBA" id="ARBA00005431"/>
    </source>
</evidence>
<feature type="domain" description="NXPE C-terminal" evidence="2">
    <location>
        <begin position="284"/>
        <end position="500"/>
    </location>
</feature>
<dbReference type="InterPro" id="IPR013783">
    <property type="entry name" value="Ig-like_fold"/>
</dbReference>
<keyword evidence="4" id="KW-1185">Reference proteome</keyword>
<dbReference type="PANTHER" id="PTHR16165">
    <property type="entry name" value="NXPE FAMILY MEMBER"/>
    <property type="match status" value="1"/>
</dbReference>
<protein>
    <submittedName>
        <fullName evidence="3">Putative NXPE family member 3-like</fullName>
    </submittedName>
</protein>
<comment type="caution">
    <text evidence="3">The sequence shown here is derived from an EMBL/GenBank/DDBJ whole genome shotgun (WGS) entry which is preliminary data.</text>
</comment>
<dbReference type="Proteomes" id="UP000230750">
    <property type="component" value="Unassembled WGS sequence"/>
</dbReference>
<dbReference type="PANTHER" id="PTHR16165:SF5">
    <property type="entry name" value="NXPE FAMILY MEMBER 3"/>
    <property type="match status" value="1"/>
</dbReference>
<dbReference type="Gene3D" id="2.60.40.10">
    <property type="entry name" value="Immunoglobulins"/>
    <property type="match status" value="1"/>
</dbReference>
<reference evidence="3 4" key="1">
    <citation type="journal article" date="2017" name="PLoS Biol.">
        <title>The sea cucumber genome provides insights into morphological evolution and visceral regeneration.</title>
        <authorList>
            <person name="Zhang X."/>
            <person name="Sun L."/>
            <person name="Yuan J."/>
            <person name="Sun Y."/>
            <person name="Gao Y."/>
            <person name="Zhang L."/>
            <person name="Li S."/>
            <person name="Dai H."/>
            <person name="Hamel J.F."/>
            <person name="Liu C."/>
            <person name="Yu Y."/>
            <person name="Liu S."/>
            <person name="Lin W."/>
            <person name="Guo K."/>
            <person name="Jin S."/>
            <person name="Xu P."/>
            <person name="Storey K.B."/>
            <person name="Huan P."/>
            <person name="Zhang T."/>
            <person name="Zhou Y."/>
            <person name="Zhang J."/>
            <person name="Lin C."/>
            <person name="Li X."/>
            <person name="Xing L."/>
            <person name="Huo D."/>
            <person name="Sun M."/>
            <person name="Wang L."/>
            <person name="Mercier A."/>
            <person name="Li F."/>
            <person name="Yang H."/>
            <person name="Xiang J."/>
        </authorList>
    </citation>
    <scope>NUCLEOTIDE SEQUENCE [LARGE SCALE GENOMIC DNA]</scope>
    <source>
        <strain evidence="3">Shaxun</strain>
        <tissue evidence="3">Muscle</tissue>
    </source>
</reference>